<evidence type="ECO:0000256" key="1">
    <source>
        <dbReference type="ARBA" id="ARBA00012513"/>
    </source>
</evidence>
<evidence type="ECO:0000256" key="10">
    <source>
        <dbReference type="RuleBase" id="RU000304"/>
    </source>
</evidence>
<evidence type="ECO:0000256" key="9">
    <source>
        <dbReference type="PROSITE-ProRule" id="PRU10141"/>
    </source>
</evidence>
<evidence type="ECO:0000256" key="6">
    <source>
        <dbReference type="ARBA" id="ARBA00022840"/>
    </source>
</evidence>
<dbReference type="GO" id="GO:0035556">
    <property type="term" value="P:intracellular signal transduction"/>
    <property type="evidence" value="ECO:0007669"/>
    <property type="project" value="TreeGrafter"/>
</dbReference>
<dbReference type="OrthoDB" id="193931at2759"/>
<comment type="caution">
    <text evidence="13">The sequence shown here is derived from an EMBL/GenBank/DDBJ whole genome shotgun (WGS) entry which is preliminary data.</text>
</comment>
<comment type="similarity">
    <text evidence="10">Belongs to the protein kinase superfamily.</text>
</comment>
<feature type="binding site" evidence="9">
    <location>
        <position position="40"/>
    </location>
    <ligand>
        <name>ATP</name>
        <dbReference type="ChEBI" id="CHEBI:30616"/>
    </ligand>
</feature>
<keyword evidence="5" id="KW-0418">Kinase</keyword>
<feature type="region of interest" description="Disordered" evidence="11">
    <location>
        <begin position="404"/>
        <end position="434"/>
    </location>
</feature>
<dbReference type="InterPro" id="IPR011009">
    <property type="entry name" value="Kinase-like_dom_sf"/>
</dbReference>
<dbReference type="PANTHER" id="PTHR24346:SF30">
    <property type="entry name" value="MATERNAL EMBRYONIC LEUCINE ZIPPER KINASE"/>
    <property type="match status" value="1"/>
</dbReference>
<dbReference type="GO" id="GO:0005524">
    <property type="term" value="F:ATP binding"/>
    <property type="evidence" value="ECO:0007669"/>
    <property type="project" value="UniProtKB-UniRule"/>
</dbReference>
<proteinExistence type="inferred from homology"/>
<dbReference type="EC" id="2.7.11.1" evidence="1"/>
<keyword evidence="4 9" id="KW-0547">Nucleotide-binding</keyword>
<dbReference type="PROSITE" id="PS00107">
    <property type="entry name" value="PROTEIN_KINASE_ATP"/>
    <property type="match status" value="1"/>
</dbReference>
<dbReference type="GO" id="GO:0004674">
    <property type="term" value="F:protein serine/threonine kinase activity"/>
    <property type="evidence" value="ECO:0007669"/>
    <property type="project" value="UniProtKB-KW"/>
</dbReference>
<dbReference type="PROSITE" id="PS00108">
    <property type="entry name" value="PROTEIN_KINASE_ST"/>
    <property type="match status" value="1"/>
</dbReference>
<evidence type="ECO:0000256" key="2">
    <source>
        <dbReference type="ARBA" id="ARBA00022527"/>
    </source>
</evidence>
<evidence type="ECO:0000313" key="13">
    <source>
        <dbReference type="EMBL" id="KAF2893028.1"/>
    </source>
</evidence>
<dbReference type="EMBL" id="VTPC01008289">
    <property type="protein sequence ID" value="KAF2893028.1"/>
    <property type="molecule type" value="Genomic_DNA"/>
</dbReference>
<dbReference type="InterPro" id="IPR048637">
    <property type="entry name" value="MELK_UBA"/>
</dbReference>
<dbReference type="FunFam" id="3.30.200.20:FF:000003">
    <property type="entry name" value="Non-specific serine/threonine protein kinase"/>
    <property type="match status" value="1"/>
</dbReference>
<dbReference type="Proteomes" id="UP000801492">
    <property type="component" value="Unassembled WGS sequence"/>
</dbReference>
<dbReference type="Pfam" id="PF00069">
    <property type="entry name" value="Pkinase"/>
    <property type="match status" value="1"/>
</dbReference>
<evidence type="ECO:0000256" key="4">
    <source>
        <dbReference type="ARBA" id="ARBA00022741"/>
    </source>
</evidence>
<feature type="domain" description="Protein kinase" evidence="12">
    <location>
        <begin position="11"/>
        <end position="263"/>
    </location>
</feature>
<accession>A0A8K0CYA5</accession>
<dbReference type="CDD" id="cd14341">
    <property type="entry name" value="UBA_MELK"/>
    <property type="match status" value="1"/>
</dbReference>
<keyword evidence="6 9" id="KW-0067">ATP-binding</keyword>
<name>A0A8K0CYA5_IGNLU</name>
<evidence type="ECO:0000256" key="11">
    <source>
        <dbReference type="SAM" id="MobiDB-lite"/>
    </source>
</evidence>
<dbReference type="SUPFAM" id="SSF56112">
    <property type="entry name" value="Protein kinase-like (PK-like)"/>
    <property type="match status" value="1"/>
</dbReference>
<evidence type="ECO:0000256" key="8">
    <source>
        <dbReference type="ARBA" id="ARBA00048679"/>
    </source>
</evidence>
<feature type="compositionally biased region" description="Basic residues" evidence="11">
    <location>
        <begin position="415"/>
        <end position="425"/>
    </location>
</feature>
<keyword evidence="2 10" id="KW-0723">Serine/threonine-protein kinase</keyword>
<dbReference type="InterPro" id="IPR017441">
    <property type="entry name" value="Protein_kinase_ATP_BS"/>
</dbReference>
<dbReference type="Gene3D" id="1.10.510.10">
    <property type="entry name" value="Transferase(Phosphotransferase) domain 1"/>
    <property type="match status" value="1"/>
</dbReference>
<keyword evidence="14" id="KW-1185">Reference proteome</keyword>
<evidence type="ECO:0000256" key="7">
    <source>
        <dbReference type="ARBA" id="ARBA00047899"/>
    </source>
</evidence>
<dbReference type="GO" id="GO:0005737">
    <property type="term" value="C:cytoplasm"/>
    <property type="evidence" value="ECO:0007669"/>
    <property type="project" value="TreeGrafter"/>
</dbReference>
<gene>
    <name evidence="13" type="ORF">ILUMI_13152</name>
</gene>
<dbReference type="InterPro" id="IPR008271">
    <property type="entry name" value="Ser/Thr_kinase_AS"/>
</dbReference>
<dbReference type="PROSITE" id="PS50011">
    <property type="entry name" value="PROTEIN_KINASE_DOM"/>
    <property type="match status" value="1"/>
</dbReference>
<keyword evidence="3" id="KW-0808">Transferase</keyword>
<evidence type="ECO:0000313" key="14">
    <source>
        <dbReference type="Proteomes" id="UP000801492"/>
    </source>
</evidence>
<reference evidence="13" key="1">
    <citation type="submission" date="2019-08" db="EMBL/GenBank/DDBJ databases">
        <title>The genome of the North American firefly Photinus pyralis.</title>
        <authorList>
            <consortium name="Photinus pyralis genome working group"/>
            <person name="Fallon T.R."/>
            <person name="Sander Lower S.E."/>
            <person name="Weng J.-K."/>
        </authorList>
    </citation>
    <scope>NUCLEOTIDE SEQUENCE</scope>
    <source>
        <strain evidence="13">TRF0915ILg1</strain>
        <tissue evidence="13">Whole body</tissue>
    </source>
</reference>
<sequence>MVRYNALRGFYDVEKTIGCGGFAKVKLATHIATGEKVAIKIMEKSGLGDDLPRVKLEMKALKTLSHQHICKLYQVLETETHFFIVIEYCPGGELFDHIVEKNRLSEEQSRIFFRQIVSAVAYLHSLGYAHRDLKPENVLLSNTKSLRLIDFGLCAKPEGGIKSPLSTSCGSPTYAAPELVLGRQYLGPEVDVWSMGVLLYALLCGFLPFDDHNIDSLYKKILSGKYLEPPFLSKASKDFIKLMLQTEPKNRITVNELLLHPWITNNGKLKPVEFYPENSKQLDEDCISLMAQYHGITPNNMWQNIKKWRYDYNTAAYLLLRERKKRGLPLQINPTASRIPIRNEVLQQKRLKTNKITTPRKTVNKPTVQEKPSVSETKVTDIPVTNQVHLRTEEEVENIEMLSPGSGFLEPRRPSTIRKPQKRIRSPALDSESSPGELEFALYGISAVIIFAGDSNLVHINGVISNATRGF</sequence>
<organism evidence="13 14">
    <name type="scientific">Ignelater luminosus</name>
    <name type="common">Cucubano</name>
    <name type="synonym">Pyrophorus luminosus</name>
    <dbReference type="NCBI Taxonomy" id="2038154"/>
    <lineage>
        <taxon>Eukaryota</taxon>
        <taxon>Metazoa</taxon>
        <taxon>Ecdysozoa</taxon>
        <taxon>Arthropoda</taxon>
        <taxon>Hexapoda</taxon>
        <taxon>Insecta</taxon>
        <taxon>Pterygota</taxon>
        <taxon>Neoptera</taxon>
        <taxon>Endopterygota</taxon>
        <taxon>Coleoptera</taxon>
        <taxon>Polyphaga</taxon>
        <taxon>Elateriformia</taxon>
        <taxon>Elateroidea</taxon>
        <taxon>Elateridae</taxon>
        <taxon>Agrypninae</taxon>
        <taxon>Pyrophorini</taxon>
        <taxon>Ignelater</taxon>
    </lineage>
</organism>
<dbReference type="PANTHER" id="PTHR24346">
    <property type="entry name" value="MAP/MICROTUBULE AFFINITY-REGULATING KINASE"/>
    <property type="match status" value="1"/>
</dbReference>
<dbReference type="Pfam" id="PF21594">
    <property type="entry name" value="UBA_MELK"/>
    <property type="match status" value="1"/>
</dbReference>
<evidence type="ECO:0000256" key="5">
    <source>
        <dbReference type="ARBA" id="ARBA00022777"/>
    </source>
</evidence>
<dbReference type="FunFam" id="1.10.510.10:FF:000271">
    <property type="entry name" value="Non-specific serine/threonine protein kinase"/>
    <property type="match status" value="1"/>
</dbReference>
<comment type="catalytic activity">
    <reaction evidence="8">
        <text>L-seryl-[protein] + ATP = O-phospho-L-seryl-[protein] + ADP + H(+)</text>
        <dbReference type="Rhea" id="RHEA:17989"/>
        <dbReference type="Rhea" id="RHEA-COMP:9863"/>
        <dbReference type="Rhea" id="RHEA-COMP:11604"/>
        <dbReference type="ChEBI" id="CHEBI:15378"/>
        <dbReference type="ChEBI" id="CHEBI:29999"/>
        <dbReference type="ChEBI" id="CHEBI:30616"/>
        <dbReference type="ChEBI" id="CHEBI:83421"/>
        <dbReference type="ChEBI" id="CHEBI:456216"/>
        <dbReference type="EC" id="2.7.11.1"/>
    </reaction>
</comment>
<dbReference type="AlphaFoldDB" id="A0A8K0CYA5"/>
<dbReference type="SMART" id="SM00220">
    <property type="entry name" value="S_TKc"/>
    <property type="match status" value="1"/>
</dbReference>
<evidence type="ECO:0000259" key="12">
    <source>
        <dbReference type="PROSITE" id="PS50011"/>
    </source>
</evidence>
<protein>
    <recommendedName>
        <fullName evidence="1">non-specific serine/threonine protein kinase</fullName>
        <ecNumber evidence="1">2.7.11.1</ecNumber>
    </recommendedName>
</protein>
<dbReference type="InterPro" id="IPR000719">
    <property type="entry name" value="Prot_kinase_dom"/>
</dbReference>
<comment type="catalytic activity">
    <reaction evidence="7">
        <text>L-threonyl-[protein] + ATP = O-phospho-L-threonyl-[protein] + ADP + H(+)</text>
        <dbReference type="Rhea" id="RHEA:46608"/>
        <dbReference type="Rhea" id="RHEA-COMP:11060"/>
        <dbReference type="Rhea" id="RHEA-COMP:11605"/>
        <dbReference type="ChEBI" id="CHEBI:15378"/>
        <dbReference type="ChEBI" id="CHEBI:30013"/>
        <dbReference type="ChEBI" id="CHEBI:30616"/>
        <dbReference type="ChEBI" id="CHEBI:61977"/>
        <dbReference type="ChEBI" id="CHEBI:456216"/>
        <dbReference type="EC" id="2.7.11.1"/>
    </reaction>
</comment>
<evidence type="ECO:0000256" key="3">
    <source>
        <dbReference type="ARBA" id="ARBA00022679"/>
    </source>
</evidence>